<proteinExistence type="predicted"/>
<keyword evidence="1" id="KW-1133">Transmembrane helix</keyword>
<feature type="non-terminal residue" evidence="2">
    <location>
        <position position="64"/>
    </location>
</feature>
<reference evidence="2 3" key="1">
    <citation type="submission" date="2020-08" db="EMBL/GenBank/DDBJ databases">
        <title>Genomic Encyclopedia of Type Strains, Phase IV (KMG-IV): sequencing the most valuable type-strain genomes for metagenomic binning, comparative biology and taxonomic classification.</title>
        <authorList>
            <person name="Goeker M."/>
        </authorList>
    </citation>
    <scope>NUCLEOTIDE SEQUENCE [LARGE SCALE GENOMIC DNA]</scope>
    <source>
        <strain evidence="2 3">DSM 28570</strain>
    </source>
</reference>
<evidence type="ECO:0000256" key="1">
    <source>
        <dbReference type="SAM" id="Phobius"/>
    </source>
</evidence>
<evidence type="ECO:0000313" key="3">
    <source>
        <dbReference type="Proteomes" id="UP000539642"/>
    </source>
</evidence>
<feature type="transmembrane region" description="Helical" evidence="1">
    <location>
        <begin position="23"/>
        <end position="47"/>
    </location>
</feature>
<protein>
    <submittedName>
        <fullName evidence="2">Uncharacterized protein</fullName>
    </submittedName>
</protein>
<keyword evidence="1" id="KW-0472">Membrane</keyword>
<dbReference type="EMBL" id="JACHEO010000042">
    <property type="protein sequence ID" value="MBB5349754.1"/>
    <property type="molecule type" value="Genomic_DNA"/>
</dbReference>
<name>A0A840V253_9BACT</name>
<accession>A0A840V253</accession>
<comment type="caution">
    <text evidence="2">The sequence shown here is derived from an EMBL/GenBank/DDBJ whole genome shotgun (WGS) entry which is preliminary data.</text>
</comment>
<sequence>MNRMLAGVLPQEGGLEASVSGKYAAAIGLCGLLTLVGVGAGIHSLYVGHEHTFGVSREVPWGIL</sequence>
<keyword evidence="1" id="KW-0812">Transmembrane</keyword>
<keyword evidence="3" id="KW-1185">Reference proteome</keyword>
<organism evidence="2 3">
    <name type="scientific">Desulfoprunum benzoelyticum</name>
    <dbReference type="NCBI Taxonomy" id="1506996"/>
    <lineage>
        <taxon>Bacteria</taxon>
        <taxon>Pseudomonadati</taxon>
        <taxon>Thermodesulfobacteriota</taxon>
        <taxon>Desulfobulbia</taxon>
        <taxon>Desulfobulbales</taxon>
        <taxon>Desulfobulbaceae</taxon>
        <taxon>Desulfoprunum</taxon>
    </lineage>
</organism>
<evidence type="ECO:0000313" key="2">
    <source>
        <dbReference type="EMBL" id="MBB5349754.1"/>
    </source>
</evidence>
<dbReference type="AlphaFoldDB" id="A0A840V253"/>
<dbReference type="Proteomes" id="UP000539642">
    <property type="component" value="Unassembled WGS sequence"/>
</dbReference>
<gene>
    <name evidence="2" type="ORF">HNQ81_003517</name>
</gene>